<feature type="binding site" evidence="17">
    <location>
        <begin position="411"/>
        <end position="415"/>
    </location>
    <ligand>
        <name>AMP</name>
        <dbReference type="ChEBI" id="CHEBI:456215"/>
    </ligand>
</feature>
<dbReference type="InterPro" id="IPR036652">
    <property type="entry name" value="YjeF_N_dom_sf"/>
</dbReference>
<dbReference type="HAMAP" id="MF_01965">
    <property type="entry name" value="NADHX_dehydratase"/>
    <property type="match status" value="1"/>
</dbReference>
<evidence type="ECO:0000256" key="16">
    <source>
        <dbReference type="ARBA" id="ARBA00049209"/>
    </source>
</evidence>
<evidence type="ECO:0000259" key="21">
    <source>
        <dbReference type="PROSITE" id="PS51385"/>
    </source>
</evidence>
<dbReference type="Proteomes" id="UP000199228">
    <property type="component" value="Unassembled WGS sequence"/>
</dbReference>
<proteinExistence type="inferred from homology"/>
<dbReference type="Pfam" id="PF03853">
    <property type="entry name" value="YjeF_N"/>
    <property type="match status" value="1"/>
</dbReference>
<keyword evidence="13" id="KW-0511">Multifunctional enzyme</keyword>
<dbReference type="RefSeq" id="WP_176762271.1">
    <property type="nucleotide sequence ID" value="NZ_FMXR01000006.1"/>
</dbReference>
<comment type="subunit">
    <text evidence="17">Homotetramer.</text>
</comment>
<comment type="catalytic activity">
    <reaction evidence="1 18 19">
        <text>(6R)-NADHX = (6S)-NADHX</text>
        <dbReference type="Rhea" id="RHEA:32215"/>
        <dbReference type="ChEBI" id="CHEBI:64074"/>
        <dbReference type="ChEBI" id="CHEBI:64075"/>
        <dbReference type="EC" id="5.1.99.6"/>
    </reaction>
</comment>
<comment type="function">
    <text evidence="17">Catalyzes the dehydration of the S-form of NAD(P)HX at the expense of ADP, which is converted to AMP. Together with NAD(P)HX epimerase, which catalyzes the epimerization of the S- and R-forms, the enzyme allows the repair of both epimers of NAD(P)HX, a damaged form of NAD(P)H that is a result of enzymatic or heat-dependent hydration.</text>
</comment>
<dbReference type="PANTHER" id="PTHR12592:SF0">
    <property type="entry name" value="ATP-DEPENDENT (S)-NAD(P)H-HYDRATE DEHYDRATASE"/>
    <property type="match status" value="1"/>
</dbReference>
<dbReference type="GO" id="GO:0046496">
    <property type="term" value="P:nicotinamide nucleotide metabolic process"/>
    <property type="evidence" value="ECO:0007669"/>
    <property type="project" value="UniProtKB-UniRule"/>
</dbReference>
<evidence type="ECO:0000256" key="11">
    <source>
        <dbReference type="ARBA" id="ARBA00023235"/>
    </source>
</evidence>
<comment type="cofactor">
    <cofactor evidence="17">
        <name>Mg(2+)</name>
        <dbReference type="ChEBI" id="CHEBI:18420"/>
    </cofactor>
</comment>
<dbReference type="AlphaFoldDB" id="A0A1G6AKX4"/>
<evidence type="ECO:0000256" key="18">
    <source>
        <dbReference type="HAMAP-Rule" id="MF_01966"/>
    </source>
</evidence>
<comment type="similarity">
    <text evidence="17">Belongs to the NnrD/CARKD family.</text>
</comment>
<accession>A0A1G6AKX4</accession>
<feature type="binding site" evidence="18">
    <location>
        <position position="162"/>
    </location>
    <ligand>
        <name>K(+)</name>
        <dbReference type="ChEBI" id="CHEBI:29103"/>
    </ligand>
</feature>
<evidence type="ECO:0000256" key="1">
    <source>
        <dbReference type="ARBA" id="ARBA00000013"/>
    </source>
</evidence>
<dbReference type="EC" id="5.1.99.6" evidence="19"/>
<evidence type="ECO:0000256" key="2">
    <source>
        <dbReference type="ARBA" id="ARBA00000909"/>
    </source>
</evidence>
<evidence type="ECO:0000256" key="6">
    <source>
        <dbReference type="ARBA" id="ARBA00022741"/>
    </source>
</evidence>
<dbReference type="PROSITE" id="PS51383">
    <property type="entry name" value="YJEF_C_3"/>
    <property type="match status" value="1"/>
</dbReference>
<keyword evidence="7 17" id="KW-0067">ATP-binding</keyword>
<comment type="function">
    <text evidence="18">Catalyzes the epimerization of the S- and R-forms of NAD(P)HX, a damaged form of NAD(P)H that is a result of enzymatic or heat-dependent hydration. This is a prerequisite for the S-specific NAD(P)H-hydrate dehydratase to allow the repair of both epimers of NAD(P)HX.</text>
</comment>
<organism evidence="22 23">
    <name type="scientific">Eubacterium oxidoreducens</name>
    <dbReference type="NCBI Taxonomy" id="1732"/>
    <lineage>
        <taxon>Bacteria</taxon>
        <taxon>Bacillati</taxon>
        <taxon>Bacillota</taxon>
        <taxon>Clostridia</taxon>
        <taxon>Eubacteriales</taxon>
        <taxon>Eubacteriaceae</taxon>
        <taxon>Eubacterium</taxon>
    </lineage>
</organism>
<evidence type="ECO:0000256" key="19">
    <source>
        <dbReference type="PIRNR" id="PIRNR017184"/>
    </source>
</evidence>
<evidence type="ECO:0000256" key="15">
    <source>
        <dbReference type="ARBA" id="ARBA00048238"/>
    </source>
</evidence>
<dbReference type="GO" id="GO:0005524">
    <property type="term" value="F:ATP binding"/>
    <property type="evidence" value="ECO:0007669"/>
    <property type="project" value="UniProtKB-UniRule"/>
</dbReference>
<dbReference type="GO" id="GO:0052856">
    <property type="term" value="F:NAD(P)HX epimerase activity"/>
    <property type="evidence" value="ECO:0007669"/>
    <property type="project" value="UniProtKB-UniRule"/>
</dbReference>
<comment type="function">
    <text evidence="14 19">Bifunctional enzyme that catalyzes the epimerization of the S- and R-forms of NAD(P)HX and the dehydration of the S-form of NAD(P)HX at the expense of ADP, which is converted to AMP. This allows the repair of both epimers of NAD(P)HX, a damaged form of NAD(P)H that is a result of enzymatic or heat-dependent hydration.</text>
</comment>
<evidence type="ECO:0000256" key="3">
    <source>
        <dbReference type="ARBA" id="ARBA00006001"/>
    </source>
</evidence>
<evidence type="ECO:0000256" key="13">
    <source>
        <dbReference type="ARBA" id="ARBA00023268"/>
    </source>
</evidence>
<comment type="cofactor">
    <cofactor evidence="18 19">
        <name>K(+)</name>
        <dbReference type="ChEBI" id="CHEBI:29103"/>
    </cofactor>
    <text evidence="18 19">Binds 1 potassium ion per subunit.</text>
</comment>
<evidence type="ECO:0000313" key="22">
    <source>
        <dbReference type="EMBL" id="SDB09064.1"/>
    </source>
</evidence>
<dbReference type="InterPro" id="IPR000631">
    <property type="entry name" value="CARKD"/>
</dbReference>
<feature type="binding site" evidence="17">
    <location>
        <position position="374"/>
    </location>
    <ligand>
        <name>(6S)-NADPHX</name>
        <dbReference type="ChEBI" id="CHEBI:64076"/>
    </ligand>
</feature>
<dbReference type="Pfam" id="PF01256">
    <property type="entry name" value="Carb_kinase"/>
    <property type="match status" value="1"/>
</dbReference>
<dbReference type="NCBIfam" id="TIGR00197">
    <property type="entry name" value="yjeF_nterm"/>
    <property type="match status" value="1"/>
</dbReference>
<comment type="catalytic activity">
    <reaction evidence="16 17 19">
        <text>(6S)-NADPHX + ADP = AMP + phosphate + NADPH + H(+)</text>
        <dbReference type="Rhea" id="RHEA:32235"/>
        <dbReference type="ChEBI" id="CHEBI:15378"/>
        <dbReference type="ChEBI" id="CHEBI:43474"/>
        <dbReference type="ChEBI" id="CHEBI:57783"/>
        <dbReference type="ChEBI" id="CHEBI:64076"/>
        <dbReference type="ChEBI" id="CHEBI:456215"/>
        <dbReference type="ChEBI" id="CHEBI:456216"/>
        <dbReference type="EC" id="4.2.1.136"/>
    </reaction>
</comment>
<evidence type="ECO:0000256" key="5">
    <source>
        <dbReference type="ARBA" id="ARBA00022723"/>
    </source>
</evidence>
<dbReference type="STRING" id="1732.SAMN02910417_00653"/>
<evidence type="ECO:0000256" key="9">
    <source>
        <dbReference type="ARBA" id="ARBA00022958"/>
    </source>
</evidence>
<feature type="binding site" evidence="18">
    <location>
        <position position="59"/>
    </location>
    <ligand>
        <name>K(+)</name>
        <dbReference type="ChEBI" id="CHEBI:29103"/>
    </ligand>
</feature>
<name>A0A1G6AKX4_EUBOX</name>
<feature type="binding site" evidence="17">
    <location>
        <position position="325"/>
    </location>
    <ligand>
        <name>(6S)-NADPHX</name>
        <dbReference type="ChEBI" id="CHEBI:64076"/>
    </ligand>
</feature>
<keyword evidence="23" id="KW-1185">Reference proteome</keyword>
<comment type="catalytic activity">
    <reaction evidence="2 18 19">
        <text>(6R)-NADPHX = (6S)-NADPHX</text>
        <dbReference type="Rhea" id="RHEA:32227"/>
        <dbReference type="ChEBI" id="CHEBI:64076"/>
        <dbReference type="ChEBI" id="CHEBI:64077"/>
        <dbReference type="EC" id="5.1.99.6"/>
    </reaction>
</comment>
<evidence type="ECO:0000256" key="14">
    <source>
        <dbReference type="ARBA" id="ARBA00025153"/>
    </source>
</evidence>
<dbReference type="Gene3D" id="3.40.1190.20">
    <property type="match status" value="1"/>
</dbReference>
<feature type="domain" description="YjeF N-terminal" evidence="21">
    <location>
        <begin position="10"/>
        <end position="216"/>
    </location>
</feature>
<sequence length="501" mass="54733">MKKILNAASMQQCDRTTIDFYKMPSLVLMERAALEMYRVLEEKIRHDDNCCIVCGSGNNGGDGIALARLLHLAGYRVQILFAGNLEHMSIDCKKQMDIAKQYQVPCCFKDKTDLDNLLKKQDVIVDAIFGVGLCRRIEGDYCDLIERMNQINAYKVALDISSGISADDGQIMGTAFMADLTITVGYEKVGQHLYPGVDYTGELVCCEIGINDYSFLEHKPTAFILEKTDLTEIPKRKSSSNKGTYGKVLVIAGKQNMGGAAYFAAAAAYKTGCGLVKVFTEESNRQIVQTLIPEAILETYEEQRFRVELLKKSILWASVIICGPGLGTETVAGQIMEEVLKEKTKPVIIDADGLNILATMSQLKLGANFVLTPHIGEMSRLCKKSVSDIKKDPIKIATEYARNLNCNLVMKDARSIIVDVKQKVYINESGNSGMSTGGSGDVLSGIIGGLCAINMPPAKACAFGPYLHGLAGTNAVKIKNEYSLMASDLLEGLCVSMNEIE</sequence>
<dbReference type="Gene3D" id="3.40.50.10260">
    <property type="entry name" value="YjeF N-terminal domain"/>
    <property type="match status" value="1"/>
</dbReference>
<feature type="binding site" evidence="17">
    <location>
        <position position="260"/>
    </location>
    <ligand>
        <name>(6S)-NADPHX</name>
        <dbReference type="ChEBI" id="CHEBI:64076"/>
    </ligand>
</feature>
<dbReference type="InterPro" id="IPR017953">
    <property type="entry name" value="Carbohydrate_kinase_pred_CS"/>
</dbReference>
<evidence type="ECO:0000256" key="4">
    <source>
        <dbReference type="ARBA" id="ARBA00009524"/>
    </source>
</evidence>
<dbReference type="PANTHER" id="PTHR12592">
    <property type="entry name" value="ATP-DEPENDENT (S)-NAD(P)H-HYDRATE DEHYDRATASE FAMILY MEMBER"/>
    <property type="match status" value="1"/>
</dbReference>
<feature type="binding site" evidence="18">
    <location>
        <position position="141"/>
    </location>
    <ligand>
        <name>(6S)-NADPHX</name>
        <dbReference type="ChEBI" id="CHEBI:64076"/>
    </ligand>
</feature>
<reference evidence="22 23" key="1">
    <citation type="submission" date="2016-10" db="EMBL/GenBank/DDBJ databases">
        <authorList>
            <person name="de Groot N.N."/>
        </authorList>
    </citation>
    <scope>NUCLEOTIDE SEQUENCE [LARGE SCALE GENOMIC DNA]</scope>
    <source>
        <strain evidence="22 23">DSM 3217</strain>
    </source>
</reference>
<dbReference type="NCBIfam" id="TIGR00196">
    <property type="entry name" value="yjeF_cterm"/>
    <property type="match status" value="1"/>
</dbReference>
<evidence type="ECO:0000313" key="23">
    <source>
        <dbReference type="Proteomes" id="UP000199228"/>
    </source>
</evidence>
<dbReference type="PROSITE" id="PS51385">
    <property type="entry name" value="YJEF_N"/>
    <property type="match status" value="1"/>
</dbReference>
<feature type="binding site" evidence="18">
    <location>
        <begin position="58"/>
        <end position="62"/>
    </location>
    <ligand>
        <name>(6S)-NADPHX</name>
        <dbReference type="ChEBI" id="CHEBI:64076"/>
    </ligand>
</feature>
<comment type="catalytic activity">
    <reaction evidence="15 17 19">
        <text>(6S)-NADHX + ADP = AMP + phosphate + NADH + H(+)</text>
        <dbReference type="Rhea" id="RHEA:32223"/>
        <dbReference type="ChEBI" id="CHEBI:15378"/>
        <dbReference type="ChEBI" id="CHEBI:43474"/>
        <dbReference type="ChEBI" id="CHEBI:57945"/>
        <dbReference type="ChEBI" id="CHEBI:64074"/>
        <dbReference type="ChEBI" id="CHEBI:456215"/>
        <dbReference type="ChEBI" id="CHEBI:456216"/>
        <dbReference type="EC" id="4.2.1.136"/>
    </reaction>
</comment>
<dbReference type="EMBL" id="FMXR01000006">
    <property type="protein sequence ID" value="SDB09064.1"/>
    <property type="molecule type" value="Genomic_DNA"/>
</dbReference>
<keyword evidence="5 18" id="KW-0479">Metal-binding</keyword>
<feature type="binding site" evidence="17">
    <location>
        <position position="441"/>
    </location>
    <ligand>
        <name>(6S)-NADPHX</name>
        <dbReference type="ChEBI" id="CHEBI:64076"/>
    </ligand>
</feature>
<comment type="similarity">
    <text evidence="4 19">In the C-terminal section; belongs to the NnrD/CARKD family.</text>
</comment>
<dbReference type="SUPFAM" id="SSF64153">
    <property type="entry name" value="YjeF N-terminal domain-like"/>
    <property type="match status" value="1"/>
</dbReference>
<evidence type="ECO:0000259" key="20">
    <source>
        <dbReference type="PROSITE" id="PS51383"/>
    </source>
</evidence>
<comment type="similarity">
    <text evidence="3 19">In the N-terminal section; belongs to the NnrE/AIBP family.</text>
</comment>
<evidence type="ECO:0000256" key="17">
    <source>
        <dbReference type="HAMAP-Rule" id="MF_01965"/>
    </source>
</evidence>
<keyword evidence="11 18" id="KW-0413">Isomerase</keyword>
<evidence type="ECO:0000256" key="7">
    <source>
        <dbReference type="ARBA" id="ARBA00022840"/>
    </source>
</evidence>
<keyword evidence="10 17" id="KW-0520">NAD</keyword>
<dbReference type="HAMAP" id="MF_01966">
    <property type="entry name" value="NADHX_epimerase"/>
    <property type="match status" value="1"/>
</dbReference>
<feature type="binding site" evidence="18">
    <location>
        <position position="159"/>
    </location>
    <ligand>
        <name>(6S)-NADPHX</name>
        <dbReference type="ChEBI" id="CHEBI:64076"/>
    </ligand>
</feature>
<gene>
    <name evidence="17" type="primary">nnrD</name>
    <name evidence="18" type="synonym">nnrE</name>
    <name evidence="22" type="ORF">SAMN02910417_00653</name>
</gene>
<feature type="binding site" evidence="17">
    <location>
        <position position="440"/>
    </location>
    <ligand>
        <name>AMP</name>
        <dbReference type="ChEBI" id="CHEBI:456215"/>
    </ligand>
</feature>
<feature type="binding site" evidence="18">
    <location>
        <position position="126"/>
    </location>
    <ligand>
        <name>K(+)</name>
        <dbReference type="ChEBI" id="CHEBI:29103"/>
    </ligand>
</feature>
<evidence type="ECO:0000256" key="12">
    <source>
        <dbReference type="ARBA" id="ARBA00023239"/>
    </source>
</evidence>
<feature type="domain" description="YjeF C-terminal" evidence="20">
    <location>
        <begin position="225"/>
        <end position="500"/>
    </location>
</feature>
<dbReference type="InterPro" id="IPR004443">
    <property type="entry name" value="YjeF_N_dom"/>
</dbReference>
<keyword evidence="12 17" id="KW-0456">Lyase</keyword>
<dbReference type="EC" id="4.2.1.136" evidence="19"/>
<dbReference type="GO" id="GO:0110051">
    <property type="term" value="P:metabolite repair"/>
    <property type="evidence" value="ECO:0007669"/>
    <property type="project" value="TreeGrafter"/>
</dbReference>
<evidence type="ECO:0000256" key="8">
    <source>
        <dbReference type="ARBA" id="ARBA00022857"/>
    </source>
</evidence>
<keyword evidence="9 18" id="KW-0630">Potassium</keyword>
<comment type="similarity">
    <text evidence="18">Belongs to the NnrE/AIBP family.</text>
</comment>
<dbReference type="GO" id="GO:0052855">
    <property type="term" value="F:ADP-dependent NAD(P)H-hydrate dehydratase activity"/>
    <property type="evidence" value="ECO:0007669"/>
    <property type="project" value="UniProtKB-UniRule"/>
</dbReference>
<dbReference type="SUPFAM" id="SSF53613">
    <property type="entry name" value="Ribokinase-like"/>
    <property type="match status" value="1"/>
</dbReference>
<dbReference type="CDD" id="cd01171">
    <property type="entry name" value="YXKO-related"/>
    <property type="match status" value="1"/>
</dbReference>
<keyword evidence="8 17" id="KW-0521">NADP</keyword>
<dbReference type="InterPro" id="IPR030677">
    <property type="entry name" value="Nnr"/>
</dbReference>
<dbReference type="PROSITE" id="PS01050">
    <property type="entry name" value="YJEF_C_2"/>
    <property type="match status" value="1"/>
</dbReference>
<protein>
    <recommendedName>
        <fullName evidence="19">Bifunctional NAD(P)H-hydrate repair enzyme</fullName>
    </recommendedName>
    <alternativeName>
        <fullName evidence="19">Nicotinamide nucleotide repair protein</fullName>
    </alternativeName>
    <domain>
        <recommendedName>
            <fullName evidence="19">ADP-dependent (S)-NAD(P)H-hydrate dehydratase</fullName>
            <ecNumber evidence="19">4.2.1.136</ecNumber>
        </recommendedName>
        <alternativeName>
            <fullName evidence="19">ADP-dependent NAD(P)HX dehydratase</fullName>
        </alternativeName>
    </domain>
    <domain>
        <recommendedName>
            <fullName evidence="19">NAD(P)H-hydrate epimerase</fullName>
            <ecNumber evidence="19">5.1.99.6</ecNumber>
        </recommendedName>
    </domain>
</protein>
<keyword evidence="6 17" id="KW-0547">Nucleotide-binding</keyword>
<dbReference type="GO" id="GO:0046872">
    <property type="term" value="F:metal ion binding"/>
    <property type="evidence" value="ECO:0007669"/>
    <property type="project" value="UniProtKB-UniRule"/>
</dbReference>
<dbReference type="PIRSF" id="PIRSF017184">
    <property type="entry name" value="Nnr"/>
    <property type="match status" value="1"/>
</dbReference>
<evidence type="ECO:0000256" key="10">
    <source>
        <dbReference type="ARBA" id="ARBA00023027"/>
    </source>
</evidence>
<feature type="binding site" evidence="18">
    <location>
        <begin position="130"/>
        <end position="136"/>
    </location>
    <ligand>
        <name>(6S)-NADPHX</name>
        <dbReference type="ChEBI" id="CHEBI:64076"/>
    </ligand>
</feature>
<dbReference type="InterPro" id="IPR029056">
    <property type="entry name" value="Ribokinase-like"/>
</dbReference>